<organism evidence="7 8">
    <name type="scientific">Acrobeloides nanus</name>
    <dbReference type="NCBI Taxonomy" id="290746"/>
    <lineage>
        <taxon>Eukaryota</taxon>
        <taxon>Metazoa</taxon>
        <taxon>Ecdysozoa</taxon>
        <taxon>Nematoda</taxon>
        <taxon>Chromadorea</taxon>
        <taxon>Rhabditida</taxon>
        <taxon>Tylenchina</taxon>
        <taxon>Cephalobomorpha</taxon>
        <taxon>Cephaloboidea</taxon>
        <taxon>Cephalobidae</taxon>
        <taxon>Acrobeloides</taxon>
    </lineage>
</organism>
<keyword evidence="4" id="KW-0436">Ligase</keyword>
<accession>A0A914C1Q9</accession>
<evidence type="ECO:0000313" key="8">
    <source>
        <dbReference type="WBParaSite" id="ACRNAN_Path_1532.g5978.t1"/>
    </source>
</evidence>
<dbReference type="GO" id="GO:0004329">
    <property type="term" value="F:formate-tetrahydrofolate ligase activity"/>
    <property type="evidence" value="ECO:0007669"/>
    <property type="project" value="UniProtKB-EC"/>
</dbReference>
<dbReference type="InterPro" id="IPR027417">
    <property type="entry name" value="P-loop_NTPase"/>
</dbReference>
<dbReference type="GO" id="GO:0006730">
    <property type="term" value="P:one-carbon metabolic process"/>
    <property type="evidence" value="ECO:0007669"/>
    <property type="project" value="UniProtKB-KW"/>
</dbReference>
<dbReference type="Proteomes" id="UP000887540">
    <property type="component" value="Unplaced"/>
</dbReference>
<dbReference type="FunFam" id="3.40.50.300:FF:001522">
    <property type="entry name" value="Probable MIS1-C1-tetrahydrofolate synthase, mitochondrial"/>
    <property type="match status" value="1"/>
</dbReference>
<dbReference type="Gene3D" id="3.10.410.10">
    <property type="entry name" value="Formyltetrahydrofolate synthetase, domain 3"/>
    <property type="match status" value="1"/>
</dbReference>
<dbReference type="Pfam" id="PF01268">
    <property type="entry name" value="FTHFS"/>
    <property type="match status" value="1"/>
</dbReference>
<dbReference type="GO" id="GO:0005524">
    <property type="term" value="F:ATP binding"/>
    <property type="evidence" value="ECO:0007669"/>
    <property type="project" value="UniProtKB-KW"/>
</dbReference>
<dbReference type="PROSITE" id="PS00722">
    <property type="entry name" value="FTHFS_2"/>
    <property type="match status" value="1"/>
</dbReference>
<proteinExistence type="inferred from homology"/>
<keyword evidence="7" id="KW-1185">Reference proteome</keyword>
<evidence type="ECO:0000256" key="2">
    <source>
        <dbReference type="ARBA" id="ARBA00012295"/>
    </source>
</evidence>
<dbReference type="Gene3D" id="3.40.50.300">
    <property type="entry name" value="P-loop containing nucleotide triphosphate hydrolases"/>
    <property type="match status" value="2"/>
</dbReference>
<comment type="pathway">
    <text evidence="1">One-carbon metabolism; tetrahydrofolate interconversion.</text>
</comment>
<dbReference type="Gene3D" id="1.10.8.770">
    <property type="match status" value="1"/>
</dbReference>
<dbReference type="WBParaSite" id="ACRNAN_Path_1532.g5978.t1">
    <property type="protein sequence ID" value="ACRNAN_Path_1532.g5978.t1"/>
    <property type="gene ID" value="ACRNAN_Path_1532.g5978"/>
</dbReference>
<dbReference type="CDD" id="cd00477">
    <property type="entry name" value="FTHFS"/>
    <property type="match status" value="1"/>
</dbReference>
<dbReference type="FunFam" id="3.40.50.300:FF:000245">
    <property type="entry name" value="C-1-tetrahydrofolate synthase, cytoplasmic"/>
    <property type="match status" value="1"/>
</dbReference>
<protein>
    <recommendedName>
        <fullName evidence="2">formate--tetrahydrofolate ligase</fullName>
        <ecNumber evidence="2">6.3.4.3</ecNumber>
    </recommendedName>
</protein>
<dbReference type="PROSITE" id="PS00721">
    <property type="entry name" value="FTHFS_1"/>
    <property type="match status" value="1"/>
</dbReference>
<reference evidence="8" key="1">
    <citation type="submission" date="2022-11" db="UniProtKB">
        <authorList>
            <consortium name="WormBaseParasite"/>
        </authorList>
    </citation>
    <scope>IDENTIFICATION</scope>
</reference>
<dbReference type="InterPro" id="IPR000559">
    <property type="entry name" value="Formate_THF_ligase"/>
</dbReference>
<keyword evidence="5" id="KW-0547">Nucleotide-binding</keyword>
<evidence type="ECO:0000256" key="3">
    <source>
        <dbReference type="ARBA" id="ARBA00022563"/>
    </source>
</evidence>
<evidence type="ECO:0000256" key="5">
    <source>
        <dbReference type="ARBA" id="ARBA00022741"/>
    </source>
</evidence>
<sequence length="661" mass="71825">METATNLLSHPVDTVMGTLGLDTWNIKKLNPKFVRPVPKDIEIARSQKPKPINELSQEIGILPEELELYGPSKAKVSLKIIERLAHKKPGKYVVVVGITPTPLGEGKSTTTIGLVQALCAHLNRNTFAVVRQPSQGPTFGIKGGAAGGGYSQVIPMEEFNLHLTGDIHAITAANNLLAAAIDARMFHENTQSDEALFNRLVPKNKEGKRILSEIQKRRLVRLGITPPEDANSLSTEERKRFSRLNIDPSTITWYRVIDTNDRFLRAIEVGHGSQEKAPKFVRQTEFTITVGSELMAILALTTDLRDMKERIAKIVIASDKEGNPVTADDLGVTGAIAVLMKDTVKPNLMQTLEGTPVFVHAGPFANIAHGASSILADKLALKLVGENGFVVTEAGFGADIGMEKFFNIKCRYSGLVPDAVVMVATVRALKMHGGGPAVVAGNPLPHEYLNPNLDLVRAGCDSNLKKQIENAQKFNVPVVVCINRFSTDSQEELDLVVAKVKEFGAEGVVANHWAEGGKGAVDVAHALIDATTKTKSDFKFLYPLEKSIKEKIETIAKEIYGAGSVAYDELAEKKIQLYTNQGYSHLPICMAKTQLSLSHDPNLKGAPTGFTLPIRDIRISAGAGFLFPLCGDMTTMPGLGTRPCFFDIDIDPDTEIIDGHF</sequence>
<name>A0A914C1Q9_9BILA</name>
<evidence type="ECO:0000256" key="4">
    <source>
        <dbReference type="ARBA" id="ARBA00022598"/>
    </source>
</evidence>
<dbReference type="EC" id="6.3.4.3" evidence="2"/>
<keyword evidence="3" id="KW-0554">One-carbon metabolism</keyword>
<evidence type="ECO:0000313" key="7">
    <source>
        <dbReference type="Proteomes" id="UP000887540"/>
    </source>
</evidence>
<evidence type="ECO:0000256" key="1">
    <source>
        <dbReference type="ARBA" id="ARBA00004777"/>
    </source>
</evidence>
<keyword evidence="6" id="KW-0067">ATP-binding</keyword>
<dbReference type="HAMAP" id="MF_01543">
    <property type="entry name" value="FTHFS"/>
    <property type="match status" value="1"/>
</dbReference>
<evidence type="ECO:0000256" key="6">
    <source>
        <dbReference type="ARBA" id="ARBA00022840"/>
    </source>
</evidence>
<dbReference type="FunFam" id="3.10.410.10:FF:000001">
    <property type="entry name" value="Putative formate--tetrahydrofolate ligase"/>
    <property type="match status" value="1"/>
</dbReference>
<dbReference type="AlphaFoldDB" id="A0A914C1Q9"/>
<dbReference type="InterPro" id="IPR020628">
    <property type="entry name" value="Formate_THF_ligase_CS"/>
</dbReference>
<dbReference type="SUPFAM" id="SSF52540">
    <property type="entry name" value="P-loop containing nucleoside triphosphate hydrolases"/>
    <property type="match status" value="1"/>
</dbReference>